<evidence type="ECO:0000313" key="1">
    <source>
        <dbReference type="EMBL" id="HAT6345303.1"/>
    </source>
</evidence>
<organism evidence="1 2">
    <name type="scientific">Aeromonas hydrophila</name>
    <dbReference type="NCBI Taxonomy" id="644"/>
    <lineage>
        <taxon>Bacteria</taxon>
        <taxon>Pseudomonadati</taxon>
        <taxon>Pseudomonadota</taxon>
        <taxon>Gammaproteobacteria</taxon>
        <taxon>Aeromonadales</taxon>
        <taxon>Aeromonadaceae</taxon>
        <taxon>Aeromonas</taxon>
    </lineage>
</organism>
<evidence type="ECO:0000313" key="2">
    <source>
        <dbReference type="Proteomes" id="UP000859505"/>
    </source>
</evidence>
<dbReference type="EMBL" id="DACTUL010000026">
    <property type="protein sequence ID" value="HAT6345303.1"/>
    <property type="molecule type" value="Genomic_DNA"/>
</dbReference>
<dbReference type="Proteomes" id="UP000859505">
    <property type="component" value="Unassembled WGS sequence"/>
</dbReference>
<reference evidence="1" key="2">
    <citation type="submission" date="2020-01" db="EMBL/GenBank/DDBJ databases">
        <authorList>
            <consortium name="NCBI Pathogen Detection Project"/>
        </authorList>
    </citation>
    <scope>NUCLEOTIDE SEQUENCE</scope>
    <source>
        <strain evidence="1">OLC2673_Aeromonas</strain>
    </source>
</reference>
<gene>
    <name evidence="1" type="ORF">JAJ28_003069</name>
</gene>
<reference evidence="1" key="1">
    <citation type="journal article" date="2018" name="Genome Biol.">
        <title>SKESA: strategic k-mer extension for scrupulous assemblies.</title>
        <authorList>
            <person name="Souvorov A."/>
            <person name="Agarwala R."/>
            <person name="Lipman D.J."/>
        </authorList>
    </citation>
    <scope>NUCLEOTIDE SEQUENCE</scope>
    <source>
        <strain evidence="1">OLC2673_Aeromonas</strain>
    </source>
</reference>
<dbReference type="AlphaFoldDB" id="A0AAD3UCM2"/>
<accession>A0AAD3UCM2</accession>
<proteinExistence type="predicted"/>
<comment type="caution">
    <text evidence="1">The sequence shown here is derived from an EMBL/GenBank/DDBJ whole genome shotgun (WGS) entry which is preliminary data.</text>
</comment>
<sequence>MKTITPLELVTSISIFACDDVLKTLRYTIGIEVGKDSKYLELRKLCDDETDVDDLMKRHENLNSYVIDNLGKNIISTIITLNSVTSAGQYKINLSADEQVKVIGTVSEFIMVYDYLLMNENIIPNKDIVITKEGY</sequence>
<name>A0AAD3UCM2_AERHY</name>
<protein>
    <submittedName>
        <fullName evidence="1">Uncharacterized protein</fullName>
    </submittedName>
</protein>